<evidence type="ECO:0000313" key="2">
    <source>
        <dbReference type="EMBL" id="KAL0908271.1"/>
    </source>
</evidence>
<dbReference type="CDD" id="cd00293">
    <property type="entry name" value="USP-like"/>
    <property type="match status" value="1"/>
</dbReference>
<dbReference type="Proteomes" id="UP001552299">
    <property type="component" value="Unassembled WGS sequence"/>
</dbReference>
<protein>
    <recommendedName>
        <fullName evidence="1">UspA domain-containing protein</fullName>
    </recommendedName>
</protein>
<organism evidence="2 3">
    <name type="scientific">Dendrobium thyrsiflorum</name>
    <name type="common">Pinecone-like raceme dendrobium</name>
    <name type="synonym">Orchid</name>
    <dbReference type="NCBI Taxonomy" id="117978"/>
    <lineage>
        <taxon>Eukaryota</taxon>
        <taxon>Viridiplantae</taxon>
        <taxon>Streptophyta</taxon>
        <taxon>Embryophyta</taxon>
        <taxon>Tracheophyta</taxon>
        <taxon>Spermatophyta</taxon>
        <taxon>Magnoliopsida</taxon>
        <taxon>Liliopsida</taxon>
        <taxon>Asparagales</taxon>
        <taxon>Orchidaceae</taxon>
        <taxon>Epidendroideae</taxon>
        <taxon>Malaxideae</taxon>
        <taxon>Dendrobiinae</taxon>
        <taxon>Dendrobium</taxon>
    </lineage>
</organism>
<gene>
    <name evidence="2" type="ORF">M5K25_022759</name>
</gene>
<evidence type="ECO:0000313" key="3">
    <source>
        <dbReference type="Proteomes" id="UP001552299"/>
    </source>
</evidence>
<dbReference type="PANTHER" id="PTHR47125:SF7">
    <property type="entry name" value="OS01G0875300 PROTEIN"/>
    <property type="match status" value="1"/>
</dbReference>
<accession>A0ABD0UDD8</accession>
<proteinExistence type="predicted"/>
<dbReference type="Pfam" id="PF00582">
    <property type="entry name" value="Usp"/>
    <property type="match status" value="1"/>
</dbReference>
<reference evidence="2 3" key="1">
    <citation type="journal article" date="2024" name="Plant Biotechnol. J.">
        <title>Dendrobium thyrsiflorum genome and its molecular insights into genes involved in important horticultural traits.</title>
        <authorList>
            <person name="Chen B."/>
            <person name="Wang J.Y."/>
            <person name="Zheng P.J."/>
            <person name="Li K.L."/>
            <person name="Liang Y.M."/>
            <person name="Chen X.F."/>
            <person name="Zhang C."/>
            <person name="Zhao X."/>
            <person name="He X."/>
            <person name="Zhang G.Q."/>
            <person name="Liu Z.J."/>
            <person name="Xu Q."/>
        </authorList>
    </citation>
    <scope>NUCLEOTIDE SEQUENCE [LARGE SCALE GENOMIC DNA]</scope>
    <source>
        <strain evidence="2">GZMU011</strain>
    </source>
</reference>
<keyword evidence="3" id="KW-1185">Reference proteome</keyword>
<comment type="caution">
    <text evidence="2">The sequence shown here is derived from an EMBL/GenBank/DDBJ whole genome shotgun (WGS) entry which is preliminary data.</text>
</comment>
<dbReference type="InterPro" id="IPR006016">
    <property type="entry name" value="UspA"/>
</dbReference>
<name>A0ABD0UDD8_DENTH</name>
<dbReference type="Gene3D" id="3.40.50.620">
    <property type="entry name" value="HUPs"/>
    <property type="match status" value="1"/>
</dbReference>
<dbReference type="AlphaFoldDB" id="A0ABD0UDD8"/>
<dbReference type="InterPro" id="IPR014729">
    <property type="entry name" value="Rossmann-like_a/b/a_fold"/>
</dbReference>
<dbReference type="SUPFAM" id="SSF52402">
    <property type="entry name" value="Adenine nucleotide alpha hydrolases-like"/>
    <property type="match status" value="1"/>
</dbReference>
<dbReference type="PANTHER" id="PTHR47125">
    <property type="entry name" value="ADENINE NUCLEOTIDE ALPHA HYDROLASES-LIKE SUPERFAMILY PROTEIN"/>
    <property type="match status" value="1"/>
</dbReference>
<evidence type="ECO:0000259" key="1">
    <source>
        <dbReference type="Pfam" id="PF00582"/>
    </source>
</evidence>
<sequence>MNFEKKVGGGESGSEAAFGCRRRVMAVVDGGAPAKQAMMWALTHVSNKGDILTLLRVIPHSDHSPSSSSSSSSKKEERARLLVSSLASLCKACRPEVEVEALVIRGHKLATVLSQVKKLEISVLVLSQTKPSLLSCLMMSRKENFVEQCIEKADCSAMAVRKQSNGVGGYLVSTRCQRNFWLLA</sequence>
<dbReference type="EMBL" id="JANQDX010000017">
    <property type="protein sequence ID" value="KAL0908271.1"/>
    <property type="molecule type" value="Genomic_DNA"/>
</dbReference>
<feature type="domain" description="UspA" evidence="1">
    <location>
        <begin position="22"/>
        <end position="161"/>
    </location>
</feature>